<accession>A0A6C0F167</accession>
<organism evidence="1">
    <name type="scientific">viral metagenome</name>
    <dbReference type="NCBI Taxonomy" id="1070528"/>
    <lineage>
        <taxon>unclassified sequences</taxon>
        <taxon>metagenomes</taxon>
        <taxon>organismal metagenomes</taxon>
    </lineage>
</organism>
<reference evidence="1" key="1">
    <citation type="journal article" date="2020" name="Nature">
        <title>Giant virus diversity and host interactions through global metagenomics.</title>
        <authorList>
            <person name="Schulz F."/>
            <person name="Roux S."/>
            <person name="Paez-Espino D."/>
            <person name="Jungbluth S."/>
            <person name="Walsh D.A."/>
            <person name="Denef V.J."/>
            <person name="McMahon K.D."/>
            <person name="Konstantinidis K.T."/>
            <person name="Eloe-Fadrosh E.A."/>
            <person name="Kyrpides N.C."/>
            <person name="Woyke T."/>
        </authorList>
    </citation>
    <scope>NUCLEOTIDE SEQUENCE</scope>
    <source>
        <strain evidence="1">GVMAG-M-3300009161-34</strain>
    </source>
</reference>
<dbReference type="EMBL" id="MN738959">
    <property type="protein sequence ID" value="QHT33165.1"/>
    <property type="molecule type" value="Genomic_DNA"/>
</dbReference>
<sequence>MSANKKTPKNANTHKSAFICVCGNAYKFASSLCYHKKKCSKHNTPIVYVDDKILSEQELSAGLSGENMKITTEVFMKLVNDNQEMIKIIKEQQQQLNHIIPKICNITNNTNNTTNNHFNLNVFLNEKCKDALDISEFIDSLKITLADLVYSKNNGLVRGITDVMIKGLKDLEIHKRPIHCTDAKRDTMYIKDNAKWEKDENHTKMKETIEKIADKERTALQKWADDNPDWYDTEVKQIEYLTMMRSICEPIENDEKNEKKIIRSLGKEIFLDKNELLAK</sequence>
<proteinExistence type="predicted"/>
<protein>
    <recommendedName>
        <fullName evidence="2">C2H2-type domain-containing protein</fullName>
    </recommendedName>
</protein>
<evidence type="ECO:0000313" key="1">
    <source>
        <dbReference type="EMBL" id="QHT33165.1"/>
    </source>
</evidence>
<evidence type="ECO:0008006" key="2">
    <source>
        <dbReference type="Google" id="ProtNLM"/>
    </source>
</evidence>
<name>A0A6C0F167_9ZZZZ</name>
<dbReference type="AlphaFoldDB" id="A0A6C0F167"/>